<evidence type="ECO:0000313" key="1">
    <source>
        <dbReference type="EMBL" id="KIM45753.1"/>
    </source>
</evidence>
<reference evidence="1 2" key="1">
    <citation type="submission" date="2014-04" db="EMBL/GenBank/DDBJ databases">
        <authorList>
            <consortium name="DOE Joint Genome Institute"/>
            <person name="Kuo A."/>
            <person name="Gay G."/>
            <person name="Dore J."/>
            <person name="Kohler A."/>
            <person name="Nagy L.G."/>
            <person name="Floudas D."/>
            <person name="Copeland A."/>
            <person name="Barry K.W."/>
            <person name="Cichocki N."/>
            <person name="Veneault-Fourrey C."/>
            <person name="LaButti K."/>
            <person name="Lindquist E.A."/>
            <person name="Lipzen A."/>
            <person name="Lundell T."/>
            <person name="Morin E."/>
            <person name="Murat C."/>
            <person name="Sun H."/>
            <person name="Tunlid A."/>
            <person name="Henrissat B."/>
            <person name="Grigoriev I.V."/>
            <person name="Hibbett D.S."/>
            <person name="Martin F."/>
            <person name="Nordberg H.P."/>
            <person name="Cantor M.N."/>
            <person name="Hua S.X."/>
        </authorList>
    </citation>
    <scope>NUCLEOTIDE SEQUENCE [LARGE SCALE GENOMIC DNA]</scope>
    <source>
        <strain evidence="2">h7</strain>
    </source>
</reference>
<dbReference type="EMBL" id="KN831772">
    <property type="protein sequence ID" value="KIM45753.1"/>
    <property type="molecule type" value="Genomic_DNA"/>
</dbReference>
<accession>A0A0C2Y7C9</accession>
<evidence type="ECO:0000313" key="2">
    <source>
        <dbReference type="Proteomes" id="UP000053424"/>
    </source>
</evidence>
<name>A0A0C2Y7C9_HEBCY</name>
<reference evidence="2" key="2">
    <citation type="submission" date="2015-01" db="EMBL/GenBank/DDBJ databases">
        <title>Evolutionary Origins and Diversification of the Mycorrhizal Mutualists.</title>
        <authorList>
            <consortium name="DOE Joint Genome Institute"/>
            <consortium name="Mycorrhizal Genomics Consortium"/>
            <person name="Kohler A."/>
            <person name="Kuo A."/>
            <person name="Nagy L.G."/>
            <person name="Floudas D."/>
            <person name="Copeland A."/>
            <person name="Barry K.W."/>
            <person name="Cichocki N."/>
            <person name="Veneault-Fourrey C."/>
            <person name="LaButti K."/>
            <person name="Lindquist E.A."/>
            <person name="Lipzen A."/>
            <person name="Lundell T."/>
            <person name="Morin E."/>
            <person name="Murat C."/>
            <person name="Riley R."/>
            <person name="Ohm R."/>
            <person name="Sun H."/>
            <person name="Tunlid A."/>
            <person name="Henrissat B."/>
            <person name="Grigoriev I.V."/>
            <person name="Hibbett D.S."/>
            <person name="Martin F."/>
        </authorList>
    </citation>
    <scope>NUCLEOTIDE SEQUENCE [LARGE SCALE GENOMIC DNA]</scope>
    <source>
        <strain evidence="2">h7</strain>
    </source>
</reference>
<sequence length="69" mass="7570">MAGTRVNHAAACALRCDESTIHERTKVKDKRALITGYERSSSGSDEIDSFHEARLMCSYKLGGAHCIGR</sequence>
<dbReference type="HOGENOM" id="CLU_2776213_0_0_1"/>
<gene>
    <name evidence="1" type="ORF">M413DRAFT_442363</name>
</gene>
<keyword evidence="2" id="KW-1185">Reference proteome</keyword>
<organism evidence="1 2">
    <name type="scientific">Hebeloma cylindrosporum</name>
    <dbReference type="NCBI Taxonomy" id="76867"/>
    <lineage>
        <taxon>Eukaryota</taxon>
        <taxon>Fungi</taxon>
        <taxon>Dikarya</taxon>
        <taxon>Basidiomycota</taxon>
        <taxon>Agaricomycotina</taxon>
        <taxon>Agaricomycetes</taxon>
        <taxon>Agaricomycetidae</taxon>
        <taxon>Agaricales</taxon>
        <taxon>Agaricineae</taxon>
        <taxon>Hymenogastraceae</taxon>
        <taxon>Hebeloma</taxon>
    </lineage>
</organism>
<dbReference type="Proteomes" id="UP000053424">
    <property type="component" value="Unassembled WGS sequence"/>
</dbReference>
<protein>
    <submittedName>
        <fullName evidence="1">Uncharacterized protein</fullName>
    </submittedName>
</protein>
<dbReference type="AlphaFoldDB" id="A0A0C2Y7C9"/>
<proteinExistence type="predicted"/>